<keyword evidence="1" id="KW-0472">Membrane</keyword>
<comment type="caution">
    <text evidence="2">The sequence shown here is derived from an EMBL/GenBank/DDBJ whole genome shotgun (WGS) entry which is preliminary data.</text>
</comment>
<gene>
    <name evidence="2" type="ORF">ACJDUH_14570</name>
</gene>
<protein>
    <submittedName>
        <fullName evidence="2">Uncharacterized protein</fullName>
    </submittedName>
</protein>
<name>A0ABW8TUC6_9CLOT</name>
<sequence>MFNVINKYKVSILWTLSITIFIICVIIAQFKPFTNKGSGVIMWFTFNSALLAMLLSALKKGSKFRIIFCISSMAYITYKVILRFI</sequence>
<dbReference type="RefSeq" id="WP_406765937.1">
    <property type="nucleotide sequence ID" value="NZ_JBJHZY010000003.1"/>
</dbReference>
<dbReference type="Proteomes" id="UP001623661">
    <property type="component" value="Unassembled WGS sequence"/>
</dbReference>
<evidence type="ECO:0000256" key="1">
    <source>
        <dbReference type="SAM" id="Phobius"/>
    </source>
</evidence>
<keyword evidence="1" id="KW-1133">Transmembrane helix</keyword>
<reference evidence="2 3" key="1">
    <citation type="submission" date="2024-11" db="EMBL/GenBank/DDBJ databases">
        <authorList>
            <person name="Heng Y.C."/>
            <person name="Lim A.C.H."/>
            <person name="Lee J.K.Y."/>
            <person name="Kittelmann S."/>
        </authorList>
    </citation>
    <scope>NUCLEOTIDE SEQUENCE [LARGE SCALE GENOMIC DNA]</scope>
    <source>
        <strain evidence="2 3">WILCCON 0202</strain>
    </source>
</reference>
<keyword evidence="3" id="KW-1185">Reference proteome</keyword>
<feature type="transmembrane region" description="Helical" evidence="1">
    <location>
        <begin position="12"/>
        <end position="28"/>
    </location>
</feature>
<evidence type="ECO:0000313" key="3">
    <source>
        <dbReference type="Proteomes" id="UP001623661"/>
    </source>
</evidence>
<accession>A0ABW8TUC6</accession>
<keyword evidence="1" id="KW-0812">Transmembrane</keyword>
<feature type="transmembrane region" description="Helical" evidence="1">
    <location>
        <begin position="40"/>
        <end position="58"/>
    </location>
</feature>
<evidence type="ECO:0000313" key="2">
    <source>
        <dbReference type="EMBL" id="MFL0269310.1"/>
    </source>
</evidence>
<organism evidence="2 3">
    <name type="scientific">Candidatus Clostridium radicumherbarum</name>
    <dbReference type="NCBI Taxonomy" id="3381662"/>
    <lineage>
        <taxon>Bacteria</taxon>
        <taxon>Bacillati</taxon>
        <taxon>Bacillota</taxon>
        <taxon>Clostridia</taxon>
        <taxon>Eubacteriales</taxon>
        <taxon>Clostridiaceae</taxon>
        <taxon>Clostridium</taxon>
    </lineage>
</organism>
<dbReference type="EMBL" id="JBJHZY010000003">
    <property type="protein sequence ID" value="MFL0269310.1"/>
    <property type="molecule type" value="Genomic_DNA"/>
</dbReference>
<proteinExistence type="predicted"/>